<reference evidence="1" key="1">
    <citation type="journal article" date="2021" name="Environ. Microbiol.">
        <title>Gene family expansions and transcriptome signatures uncover fungal adaptations to wood decay.</title>
        <authorList>
            <person name="Hage H."/>
            <person name="Miyauchi S."/>
            <person name="Viragh M."/>
            <person name="Drula E."/>
            <person name="Min B."/>
            <person name="Chaduli D."/>
            <person name="Navarro D."/>
            <person name="Favel A."/>
            <person name="Norest M."/>
            <person name="Lesage-Meessen L."/>
            <person name="Balint B."/>
            <person name="Merenyi Z."/>
            <person name="de Eugenio L."/>
            <person name="Morin E."/>
            <person name="Martinez A.T."/>
            <person name="Baldrian P."/>
            <person name="Stursova M."/>
            <person name="Martinez M.J."/>
            <person name="Novotny C."/>
            <person name="Magnuson J.K."/>
            <person name="Spatafora J.W."/>
            <person name="Maurice S."/>
            <person name="Pangilinan J."/>
            <person name="Andreopoulos W."/>
            <person name="LaButti K."/>
            <person name="Hundley H."/>
            <person name="Na H."/>
            <person name="Kuo A."/>
            <person name="Barry K."/>
            <person name="Lipzen A."/>
            <person name="Henrissat B."/>
            <person name="Riley R."/>
            <person name="Ahrendt S."/>
            <person name="Nagy L.G."/>
            <person name="Grigoriev I.V."/>
            <person name="Martin F."/>
            <person name="Rosso M.N."/>
        </authorList>
    </citation>
    <scope>NUCLEOTIDE SEQUENCE</scope>
    <source>
        <strain evidence="1">CBS 384.51</strain>
    </source>
</reference>
<dbReference type="Proteomes" id="UP001055072">
    <property type="component" value="Unassembled WGS sequence"/>
</dbReference>
<name>A0ACB8TVD2_9APHY</name>
<evidence type="ECO:0000313" key="2">
    <source>
        <dbReference type="Proteomes" id="UP001055072"/>
    </source>
</evidence>
<evidence type="ECO:0000313" key="1">
    <source>
        <dbReference type="EMBL" id="KAI0085764.1"/>
    </source>
</evidence>
<comment type="caution">
    <text evidence="1">The sequence shown here is derived from an EMBL/GenBank/DDBJ whole genome shotgun (WGS) entry which is preliminary data.</text>
</comment>
<proteinExistence type="predicted"/>
<keyword evidence="2" id="KW-1185">Reference proteome</keyword>
<sequence>MTSTTNAFLTQVPWHNDGDIVLVCDDTSFRVHLDVLAAQSDIFRHMAEMPRPRQEYCETYQGCPVIHLQDTPEDMKCFLEAIYELQFSPSTHVCTCADFATASSLLRLGTKYDARLVRQRAIDVFASVYPCTSDAWSRRDVIRQFPTFAGELHSTLALAISNDVYSLIPSILYTAAKLPPPDAVSELAKLPMSVDSGTEQDLFRRYMTGRQALHRAEAAAMMSYLSPSFTLPQCRTVGLKPYAGSEVCCAANPFKTRGESSDLCATCSKLIEKSIQEGTEEIWRRVPEMFGYADWETLKERDKLGQY</sequence>
<gene>
    <name evidence="1" type="ORF">BDY19DRAFT_908759</name>
</gene>
<accession>A0ACB8TVD2</accession>
<dbReference type="EMBL" id="MU274928">
    <property type="protein sequence ID" value="KAI0085764.1"/>
    <property type="molecule type" value="Genomic_DNA"/>
</dbReference>
<protein>
    <submittedName>
        <fullName evidence="1">Uncharacterized protein</fullName>
    </submittedName>
</protein>
<organism evidence="1 2">
    <name type="scientific">Irpex rosettiformis</name>
    <dbReference type="NCBI Taxonomy" id="378272"/>
    <lineage>
        <taxon>Eukaryota</taxon>
        <taxon>Fungi</taxon>
        <taxon>Dikarya</taxon>
        <taxon>Basidiomycota</taxon>
        <taxon>Agaricomycotina</taxon>
        <taxon>Agaricomycetes</taxon>
        <taxon>Polyporales</taxon>
        <taxon>Irpicaceae</taxon>
        <taxon>Irpex</taxon>
    </lineage>
</organism>